<gene>
    <name evidence="1" type="ORF">TRIUR3_04563</name>
</gene>
<organism evidence="1">
    <name type="scientific">Triticum urartu</name>
    <name type="common">Red wild einkorn</name>
    <name type="synonym">Crithodium urartu</name>
    <dbReference type="NCBI Taxonomy" id="4572"/>
    <lineage>
        <taxon>Eukaryota</taxon>
        <taxon>Viridiplantae</taxon>
        <taxon>Streptophyta</taxon>
        <taxon>Embryophyta</taxon>
        <taxon>Tracheophyta</taxon>
        <taxon>Spermatophyta</taxon>
        <taxon>Magnoliopsida</taxon>
        <taxon>Liliopsida</taxon>
        <taxon>Poales</taxon>
        <taxon>Poaceae</taxon>
        <taxon>BOP clade</taxon>
        <taxon>Pooideae</taxon>
        <taxon>Triticodae</taxon>
        <taxon>Triticeae</taxon>
        <taxon>Triticinae</taxon>
        <taxon>Triticum</taxon>
    </lineage>
</organism>
<dbReference type="EMBL" id="KD112628">
    <property type="protein sequence ID" value="EMS60186.1"/>
    <property type="molecule type" value="Genomic_DNA"/>
</dbReference>
<accession>M7ZKM9</accession>
<reference evidence="1" key="1">
    <citation type="journal article" date="2013" name="Nature">
        <title>Draft genome of the wheat A-genome progenitor Triticum urartu.</title>
        <authorList>
            <person name="Ling H.Q."/>
            <person name="Zhao S."/>
            <person name="Liu D."/>
            <person name="Wang J."/>
            <person name="Sun H."/>
            <person name="Zhang C."/>
            <person name="Fan H."/>
            <person name="Li D."/>
            <person name="Dong L."/>
            <person name="Tao Y."/>
            <person name="Gao C."/>
            <person name="Wu H."/>
            <person name="Li Y."/>
            <person name="Cui Y."/>
            <person name="Guo X."/>
            <person name="Zheng S."/>
            <person name="Wang B."/>
            <person name="Yu K."/>
            <person name="Liang Q."/>
            <person name="Yang W."/>
            <person name="Lou X."/>
            <person name="Chen J."/>
            <person name="Feng M."/>
            <person name="Jian J."/>
            <person name="Zhang X."/>
            <person name="Luo G."/>
            <person name="Jiang Y."/>
            <person name="Liu J."/>
            <person name="Wang Z."/>
            <person name="Sha Y."/>
            <person name="Zhang B."/>
            <person name="Wu H."/>
            <person name="Tang D."/>
            <person name="Shen Q."/>
            <person name="Xue P."/>
            <person name="Zou S."/>
            <person name="Wang X."/>
            <person name="Liu X."/>
            <person name="Wang F."/>
            <person name="Yang Y."/>
            <person name="An X."/>
            <person name="Dong Z."/>
            <person name="Zhang K."/>
            <person name="Zhang X."/>
            <person name="Luo M.C."/>
            <person name="Dvorak J."/>
            <person name="Tong Y."/>
            <person name="Wang J."/>
            <person name="Yang H."/>
            <person name="Li Z."/>
            <person name="Wang D."/>
            <person name="Zhang A."/>
            <person name="Wang J."/>
        </authorList>
    </citation>
    <scope>NUCLEOTIDE SEQUENCE</scope>
</reference>
<proteinExistence type="predicted"/>
<evidence type="ECO:0000313" key="1">
    <source>
        <dbReference type="EMBL" id="EMS60186.1"/>
    </source>
</evidence>
<sequence length="52" mass="5373">MALCRGRVGLLTVAVGHRDAHAALAGSLLSISSSLHLLLAAGAWSRGLIDFF</sequence>
<name>M7ZKM9_TRIUA</name>
<protein>
    <submittedName>
        <fullName evidence="1">Uncharacterized protein</fullName>
    </submittedName>
</protein>
<dbReference type="AlphaFoldDB" id="M7ZKM9"/>